<sequence length="50" mass="5131">MTRLAYSARVDIALAQTLLGSGHSATCPRADSSAEQATGGADTLPSRPRT</sequence>
<dbReference type="EMBL" id="QXFV01000382">
    <property type="protein sequence ID" value="KAE9039264.1"/>
    <property type="molecule type" value="Genomic_DNA"/>
</dbReference>
<dbReference type="EMBL" id="QXFT01000401">
    <property type="protein sequence ID" value="KAE9344979.1"/>
    <property type="molecule type" value="Genomic_DNA"/>
</dbReference>
<evidence type="ECO:0000256" key="1">
    <source>
        <dbReference type="SAM" id="MobiDB-lite"/>
    </source>
</evidence>
<evidence type="ECO:0000313" key="7">
    <source>
        <dbReference type="Proteomes" id="UP000435112"/>
    </source>
</evidence>
<protein>
    <submittedName>
        <fullName evidence="3">Uncharacterized protein</fullName>
    </submittedName>
</protein>
<dbReference type="Proteomes" id="UP000435112">
    <property type="component" value="Unassembled WGS sequence"/>
</dbReference>
<evidence type="ECO:0000313" key="4">
    <source>
        <dbReference type="EMBL" id="KAE9344979.1"/>
    </source>
</evidence>
<evidence type="ECO:0000313" key="2">
    <source>
        <dbReference type="EMBL" id="KAE8999189.1"/>
    </source>
</evidence>
<dbReference type="Proteomes" id="UP000429607">
    <property type="component" value="Unassembled WGS sequence"/>
</dbReference>
<evidence type="ECO:0000313" key="3">
    <source>
        <dbReference type="EMBL" id="KAE9039264.1"/>
    </source>
</evidence>
<name>A0A6A3NE51_9STRA</name>
<feature type="region of interest" description="Disordered" evidence="1">
    <location>
        <begin position="21"/>
        <end position="50"/>
    </location>
</feature>
<organism evidence="3 5">
    <name type="scientific">Phytophthora rubi</name>
    <dbReference type="NCBI Taxonomy" id="129364"/>
    <lineage>
        <taxon>Eukaryota</taxon>
        <taxon>Sar</taxon>
        <taxon>Stramenopiles</taxon>
        <taxon>Oomycota</taxon>
        <taxon>Peronosporomycetes</taxon>
        <taxon>Peronosporales</taxon>
        <taxon>Peronosporaceae</taxon>
        <taxon>Phytophthora</taxon>
    </lineage>
</organism>
<comment type="caution">
    <text evidence="3">The sequence shown here is derived from an EMBL/GenBank/DDBJ whole genome shotgun (WGS) entry which is preliminary data.</text>
</comment>
<dbReference type="AlphaFoldDB" id="A0A6A3NE51"/>
<evidence type="ECO:0000313" key="5">
    <source>
        <dbReference type="Proteomes" id="UP000429607"/>
    </source>
</evidence>
<reference evidence="5 7" key="1">
    <citation type="submission" date="2018-09" db="EMBL/GenBank/DDBJ databases">
        <title>Genomic investigation of the strawberry pathogen Phytophthora fragariae indicates pathogenicity is determined by transcriptional variation in three key races.</title>
        <authorList>
            <person name="Adams T.M."/>
            <person name="Armitage A.D."/>
            <person name="Sobczyk M.K."/>
            <person name="Bates H.J."/>
            <person name="Dunwell J.M."/>
            <person name="Nellist C.F."/>
            <person name="Harrison R.J."/>
        </authorList>
    </citation>
    <scope>NUCLEOTIDE SEQUENCE [LARGE SCALE GENOMIC DNA]</scope>
    <source>
        <strain evidence="3 5">SCRP249</strain>
        <strain evidence="2 7">SCRP324</strain>
        <strain evidence="4 6">SCRP333</strain>
    </source>
</reference>
<proteinExistence type="predicted"/>
<dbReference type="Proteomes" id="UP000434957">
    <property type="component" value="Unassembled WGS sequence"/>
</dbReference>
<evidence type="ECO:0000313" key="6">
    <source>
        <dbReference type="Proteomes" id="UP000434957"/>
    </source>
</evidence>
<keyword evidence="6" id="KW-1185">Reference proteome</keyword>
<dbReference type="EMBL" id="QXFU01001592">
    <property type="protein sequence ID" value="KAE8999189.1"/>
    <property type="molecule type" value="Genomic_DNA"/>
</dbReference>
<accession>A0A6A3NE51</accession>
<gene>
    <name evidence="3" type="ORF">PR001_g7577</name>
    <name evidence="2" type="ORF">PR002_g18533</name>
    <name evidence="4" type="ORF">PR003_g8174</name>
</gene>